<dbReference type="EMBL" id="CALNXI010000165">
    <property type="protein sequence ID" value="CAH3020967.1"/>
    <property type="molecule type" value="Genomic_DNA"/>
</dbReference>
<gene>
    <name evidence="1" type="ORF">PEVE_00009386</name>
</gene>
<reference evidence="1 2" key="1">
    <citation type="submission" date="2022-05" db="EMBL/GenBank/DDBJ databases">
        <authorList>
            <consortium name="Genoscope - CEA"/>
            <person name="William W."/>
        </authorList>
    </citation>
    <scope>NUCLEOTIDE SEQUENCE [LARGE SCALE GENOMIC DNA]</scope>
</reference>
<comment type="caution">
    <text evidence="1">The sequence shown here is derived from an EMBL/GenBank/DDBJ whole genome shotgun (WGS) entry which is preliminary data.</text>
</comment>
<sequence length="123" mass="13688">MSDASREAAFMAFEAEFSRNGFQKPEGLIHLLLAFAFALKPGETPEQGRARLYRRIWAILWFGSKQTLGADIGKPTYVFPSTLKRVIREIIPGALVDKPDPTHAQVYKVNIGDLALATWPASK</sequence>
<evidence type="ECO:0000313" key="2">
    <source>
        <dbReference type="Proteomes" id="UP001159427"/>
    </source>
</evidence>
<keyword evidence="2" id="KW-1185">Reference proteome</keyword>
<protein>
    <submittedName>
        <fullName evidence="1">Uncharacterized protein</fullName>
    </submittedName>
</protein>
<dbReference type="Proteomes" id="UP001159427">
    <property type="component" value="Unassembled WGS sequence"/>
</dbReference>
<evidence type="ECO:0000313" key="1">
    <source>
        <dbReference type="EMBL" id="CAH3020967.1"/>
    </source>
</evidence>
<proteinExistence type="predicted"/>
<accession>A0ABN8LXW4</accession>
<organism evidence="1 2">
    <name type="scientific">Porites evermanni</name>
    <dbReference type="NCBI Taxonomy" id="104178"/>
    <lineage>
        <taxon>Eukaryota</taxon>
        <taxon>Metazoa</taxon>
        <taxon>Cnidaria</taxon>
        <taxon>Anthozoa</taxon>
        <taxon>Hexacorallia</taxon>
        <taxon>Scleractinia</taxon>
        <taxon>Fungiina</taxon>
        <taxon>Poritidae</taxon>
        <taxon>Porites</taxon>
    </lineage>
</organism>
<name>A0ABN8LXW4_9CNID</name>